<dbReference type="GO" id="GO:0071555">
    <property type="term" value="P:cell wall organization"/>
    <property type="evidence" value="ECO:0007669"/>
    <property type="project" value="UniProtKB-KW"/>
</dbReference>
<dbReference type="STRING" id="571932.SAMN05421743_101458"/>
<dbReference type="InterPro" id="IPR004474">
    <property type="entry name" value="LytR_CpsA_psr"/>
</dbReference>
<accession>A0A1H3WHV7</accession>
<dbReference type="Pfam" id="PF03816">
    <property type="entry name" value="LytR_cpsA_psr"/>
    <property type="match status" value="1"/>
</dbReference>
<feature type="domain" description="Cell envelope-related transcriptional attenuator" evidence="6">
    <location>
        <begin position="78"/>
        <end position="224"/>
    </location>
</feature>
<name>A0A1H3WHV7_9BACI</name>
<feature type="compositionally biased region" description="Basic and acidic residues" evidence="5">
    <location>
        <begin position="323"/>
        <end position="377"/>
    </location>
</feature>
<sequence>MKSKKILLFTLTALTVLVLGVVSYLFNFVTSTSASIKEDIDRNPKVANRMENIDLGEGDPISILIMGLDTRAGEGGGRADAMVLVTINPADKSTHMVSIPRDTYMKISGAEDKINSTYEAGGTAMTVSSVEKLLDVPVDYFVKVNFKGFEGIVDALGGIKLNNVLEFDTYDSEFTDEKMYFPKGWNHLTGKEALIYARMRKQDPRGDFGRQERQRQVIEKVIEKGSRTSSILKFGEIATVIQNNVKTNMSLKDMGQIQLNYRDARNNIKQHKIEGSEETIKGTYYFMPDEDKLKELSNDLKVHLDLIESEPDESNEQADDNPEQNKEDSGKDKEESSEKKSDEQENPNKKDKENDPPQPEEDKATEPEEDTSTKETDENNEDGTTVQEDEPDTQQDQEDEPESQTDQEDTKDEPRQDSGKPNVSEVITKNWSVVPTQQENHTIITFEKGTLDWEEMTTAVAKGTGLANSDMILWWAEGQGTDRAIATVTNKAQTENYRVYVSWVDGAGYKPVKVEVLYENDQKNR</sequence>
<dbReference type="InterPro" id="IPR009988">
    <property type="entry name" value="DUF1510"/>
</dbReference>
<evidence type="ECO:0000259" key="6">
    <source>
        <dbReference type="Pfam" id="PF03816"/>
    </source>
</evidence>
<dbReference type="AlphaFoldDB" id="A0A1H3WHV7"/>
<keyword evidence="3" id="KW-0735">Signal-anchor</keyword>
<evidence type="ECO:0000256" key="5">
    <source>
        <dbReference type="SAM" id="MobiDB-lite"/>
    </source>
</evidence>
<evidence type="ECO:0000256" key="3">
    <source>
        <dbReference type="ARBA" id="ARBA00022968"/>
    </source>
</evidence>
<evidence type="ECO:0000256" key="4">
    <source>
        <dbReference type="ARBA" id="ARBA00022989"/>
    </source>
</evidence>
<organism evidence="8 9">
    <name type="scientific">Thalassobacillus cyri</name>
    <dbReference type="NCBI Taxonomy" id="571932"/>
    <lineage>
        <taxon>Bacteria</taxon>
        <taxon>Bacillati</taxon>
        <taxon>Bacillota</taxon>
        <taxon>Bacilli</taxon>
        <taxon>Bacillales</taxon>
        <taxon>Bacillaceae</taxon>
        <taxon>Thalassobacillus</taxon>
    </lineage>
</organism>
<keyword evidence="4" id="KW-1133">Transmembrane helix</keyword>
<proteinExistence type="inferred from homology"/>
<dbReference type="Pfam" id="PF07423">
    <property type="entry name" value="DUF1510"/>
    <property type="match status" value="1"/>
</dbReference>
<dbReference type="PANTHER" id="PTHR33392">
    <property type="entry name" value="POLYISOPRENYL-TEICHOIC ACID--PEPTIDOGLYCAN TEICHOIC ACID TRANSFERASE TAGU"/>
    <property type="match status" value="1"/>
</dbReference>
<reference evidence="8 9" key="1">
    <citation type="submission" date="2016-10" db="EMBL/GenBank/DDBJ databases">
        <authorList>
            <person name="de Groot N.N."/>
        </authorList>
    </citation>
    <scope>NUCLEOTIDE SEQUENCE [LARGE SCALE GENOMIC DNA]</scope>
    <source>
        <strain evidence="8 9">CCM7597</strain>
    </source>
</reference>
<feature type="region of interest" description="Disordered" evidence="5">
    <location>
        <begin position="308"/>
        <end position="427"/>
    </location>
</feature>
<feature type="domain" description="DUF1510" evidence="7">
    <location>
        <begin position="427"/>
        <end position="517"/>
    </location>
</feature>
<dbReference type="Gene3D" id="3.40.630.190">
    <property type="entry name" value="LCP protein"/>
    <property type="match status" value="1"/>
</dbReference>
<evidence type="ECO:0000256" key="1">
    <source>
        <dbReference type="ARBA" id="ARBA00006068"/>
    </source>
</evidence>
<feature type="compositionally biased region" description="Acidic residues" evidence="5">
    <location>
        <begin position="387"/>
        <end position="411"/>
    </location>
</feature>
<dbReference type="InterPro" id="IPR050922">
    <property type="entry name" value="LytR/CpsA/Psr_CW_biosynth"/>
</dbReference>
<evidence type="ECO:0000259" key="7">
    <source>
        <dbReference type="Pfam" id="PF07423"/>
    </source>
</evidence>
<dbReference type="NCBIfam" id="TIGR00350">
    <property type="entry name" value="lytR_cpsA_psr"/>
    <property type="match status" value="1"/>
</dbReference>
<keyword evidence="2" id="KW-0812">Transmembrane</keyword>
<dbReference type="Proteomes" id="UP000198584">
    <property type="component" value="Unassembled WGS sequence"/>
</dbReference>
<comment type="similarity">
    <text evidence="1">Belongs to the LytR/CpsA/Psr (LCP) family.</text>
</comment>
<keyword evidence="4" id="KW-0472">Membrane</keyword>
<keyword evidence="9" id="KW-1185">Reference proteome</keyword>
<gene>
    <name evidence="8" type="ORF">SAMN05421743_101458</name>
</gene>
<evidence type="ECO:0000313" key="8">
    <source>
        <dbReference type="EMBL" id="SDZ86371.1"/>
    </source>
</evidence>
<evidence type="ECO:0000313" key="9">
    <source>
        <dbReference type="Proteomes" id="UP000198584"/>
    </source>
</evidence>
<evidence type="ECO:0000256" key="2">
    <source>
        <dbReference type="ARBA" id="ARBA00022692"/>
    </source>
</evidence>
<dbReference type="PANTHER" id="PTHR33392:SF6">
    <property type="entry name" value="POLYISOPRENYL-TEICHOIC ACID--PEPTIDOGLYCAN TEICHOIC ACID TRANSFERASE TAGU"/>
    <property type="match status" value="1"/>
</dbReference>
<feature type="compositionally biased region" description="Acidic residues" evidence="5">
    <location>
        <begin position="308"/>
        <end position="322"/>
    </location>
</feature>
<dbReference type="EMBL" id="FNQR01000001">
    <property type="protein sequence ID" value="SDZ86371.1"/>
    <property type="molecule type" value="Genomic_DNA"/>
</dbReference>
<protein>
    <submittedName>
        <fullName evidence="8">Cell envelope-related function transcriptional attenuator common domain-containing protein</fullName>
    </submittedName>
</protein>